<dbReference type="PIRSF" id="PIRSF015952">
    <property type="entry name" value="U3snoRNP11"/>
    <property type="match status" value="1"/>
</dbReference>
<sequence>MSSFKNAMKTQKVHRERHQNEARAHLGPLEKKKDYKVRAADQSAKKKLLKKLHKRALEKNPDEFYFHMINSQTENGLHKEKVIVKELTCKDVLADLTYVKFRRSMECKKIDKLRATLHFLEPSTDEEPDTQNTHLLFVDTEEEAGRSAAELLNTHPDLMSRRFNRLTLDQLQRMPQAQTYQKTDLKAASSSKAKSYKELCKRLERDAKLCLLQQKLESKLQLMKYQHYKSKSNFKLPDPKLEKKGTETSAPVYKFPYIRKK</sequence>
<keyword evidence="3 5" id="KW-0698">rRNA processing</keyword>
<dbReference type="PANTHER" id="PTHR12838:SF0">
    <property type="entry name" value="U3 SMALL NUCLEOLAR RNA-ASSOCIATED PROTEIN 11-RELATED"/>
    <property type="match status" value="1"/>
</dbReference>
<comment type="subcellular location">
    <subcellularLocation>
        <location evidence="1 5">Nucleus</location>
        <location evidence="1 5">Nucleolus</location>
    </subcellularLocation>
</comment>
<dbReference type="InterPro" id="IPR007144">
    <property type="entry name" value="SSU_processome_Utp11"/>
</dbReference>
<evidence type="ECO:0000256" key="4">
    <source>
        <dbReference type="ARBA" id="ARBA00023242"/>
    </source>
</evidence>
<feature type="region of interest" description="Disordered" evidence="6">
    <location>
        <begin position="1"/>
        <end position="27"/>
    </location>
</feature>
<reference evidence="8" key="1">
    <citation type="submission" date="2025-08" db="UniProtKB">
        <authorList>
            <consortium name="RefSeq"/>
        </authorList>
    </citation>
    <scope>IDENTIFICATION</scope>
    <source>
        <tissue evidence="8">Whole organism</tissue>
    </source>
</reference>
<comment type="function">
    <text evidence="5">Involved in nucleolar processing of pre-18S ribosomal RNA.</text>
</comment>
<evidence type="ECO:0000256" key="5">
    <source>
        <dbReference type="PIRNR" id="PIRNR015952"/>
    </source>
</evidence>
<evidence type="ECO:0000313" key="8">
    <source>
        <dbReference type="RefSeq" id="XP_018007291.1"/>
    </source>
</evidence>
<dbReference type="AlphaFoldDB" id="A0A8B7N0D8"/>
<dbReference type="PANTHER" id="PTHR12838">
    <property type="entry name" value="U3 SMALL NUCLEOLAR RNA-ASSOCIATED PROTEIN 11"/>
    <property type="match status" value="1"/>
</dbReference>
<dbReference type="GO" id="GO:0006364">
    <property type="term" value="P:rRNA processing"/>
    <property type="evidence" value="ECO:0007669"/>
    <property type="project" value="UniProtKB-UniRule"/>
</dbReference>
<comment type="similarity">
    <text evidence="2 5">Belongs to the UTP11 family.</text>
</comment>
<evidence type="ECO:0000256" key="3">
    <source>
        <dbReference type="ARBA" id="ARBA00022552"/>
    </source>
</evidence>
<evidence type="ECO:0000256" key="6">
    <source>
        <dbReference type="SAM" id="MobiDB-lite"/>
    </source>
</evidence>
<keyword evidence="4 5" id="KW-0539">Nucleus</keyword>
<name>A0A8B7N0D8_HYAAZ</name>
<dbReference type="Pfam" id="PF03998">
    <property type="entry name" value="Utp11"/>
    <property type="match status" value="1"/>
</dbReference>
<comment type="subunit">
    <text evidence="5">Component of the ribosomal small subunit (SSU) processome.</text>
</comment>
<evidence type="ECO:0000256" key="1">
    <source>
        <dbReference type="ARBA" id="ARBA00004604"/>
    </source>
</evidence>
<evidence type="ECO:0000313" key="7">
    <source>
        <dbReference type="Proteomes" id="UP000694843"/>
    </source>
</evidence>
<evidence type="ECO:0000256" key="2">
    <source>
        <dbReference type="ARBA" id="ARBA00008105"/>
    </source>
</evidence>
<accession>A0A8B7N0D8</accession>
<dbReference type="Proteomes" id="UP000694843">
    <property type="component" value="Unplaced"/>
</dbReference>
<organism evidence="7 8">
    <name type="scientific">Hyalella azteca</name>
    <name type="common">Amphipod</name>
    <dbReference type="NCBI Taxonomy" id="294128"/>
    <lineage>
        <taxon>Eukaryota</taxon>
        <taxon>Metazoa</taxon>
        <taxon>Ecdysozoa</taxon>
        <taxon>Arthropoda</taxon>
        <taxon>Crustacea</taxon>
        <taxon>Multicrustacea</taxon>
        <taxon>Malacostraca</taxon>
        <taxon>Eumalacostraca</taxon>
        <taxon>Peracarida</taxon>
        <taxon>Amphipoda</taxon>
        <taxon>Senticaudata</taxon>
        <taxon>Talitrida</taxon>
        <taxon>Talitroidea</taxon>
        <taxon>Hyalellidae</taxon>
        <taxon>Hyalella</taxon>
    </lineage>
</organism>
<dbReference type="GeneID" id="108665083"/>
<dbReference type="RefSeq" id="XP_018007291.1">
    <property type="nucleotide sequence ID" value="XM_018151802.2"/>
</dbReference>
<proteinExistence type="inferred from homology"/>
<keyword evidence="7" id="KW-1185">Reference proteome</keyword>
<feature type="compositionally biased region" description="Basic and acidic residues" evidence="6">
    <location>
        <begin position="18"/>
        <end position="27"/>
    </location>
</feature>
<protein>
    <recommendedName>
        <fullName evidence="5">U3 small nucleolar RNA-associated protein 11</fullName>
        <shortName evidence="5">U3 snoRNA-associated protein 11</shortName>
    </recommendedName>
</protein>
<dbReference type="OrthoDB" id="29058at2759"/>
<dbReference type="GO" id="GO:0032040">
    <property type="term" value="C:small-subunit processome"/>
    <property type="evidence" value="ECO:0007669"/>
    <property type="project" value="UniProtKB-UniRule"/>
</dbReference>
<gene>
    <name evidence="8" type="primary">LOC108665083</name>
</gene>
<dbReference type="KEGG" id="hazt:108665083"/>
<dbReference type="OMA" id="DLKYVVM"/>